<dbReference type="EMBL" id="PXYL01000013">
    <property type="protein sequence ID" value="PSJ57629.1"/>
    <property type="molecule type" value="Genomic_DNA"/>
</dbReference>
<keyword evidence="1" id="KW-1133">Transmembrane helix</keyword>
<feature type="transmembrane region" description="Helical" evidence="1">
    <location>
        <begin position="92"/>
        <end position="113"/>
    </location>
</feature>
<dbReference type="OrthoDB" id="9782559at2"/>
<feature type="transmembrane region" description="Helical" evidence="1">
    <location>
        <begin position="6"/>
        <end position="32"/>
    </location>
</feature>
<feature type="transmembrane region" description="Helical" evidence="1">
    <location>
        <begin position="145"/>
        <end position="165"/>
    </location>
</feature>
<reference evidence="2 3" key="1">
    <citation type="submission" date="2018-03" db="EMBL/GenBank/DDBJ databases">
        <title>The draft genome of Mesorhizobium soli JCM 19897.</title>
        <authorList>
            <person name="Li L."/>
            <person name="Liu L."/>
            <person name="Liang L."/>
            <person name="Wang T."/>
            <person name="Zhang X."/>
        </authorList>
    </citation>
    <scope>NUCLEOTIDE SEQUENCE [LARGE SCALE GENOMIC DNA]</scope>
    <source>
        <strain evidence="2 3">JCM 19897</strain>
    </source>
</reference>
<protein>
    <recommendedName>
        <fullName evidence="4">DUF1614 domain-containing protein</fullName>
    </recommendedName>
</protein>
<keyword evidence="3" id="KW-1185">Reference proteome</keyword>
<feature type="transmembrane region" description="Helical" evidence="1">
    <location>
        <begin position="201"/>
        <end position="224"/>
    </location>
</feature>
<dbReference type="RefSeq" id="WP_106726163.1">
    <property type="nucleotide sequence ID" value="NZ_PXYL01000013.1"/>
</dbReference>
<keyword evidence="1" id="KW-0812">Transmembrane</keyword>
<organism evidence="2 3">
    <name type="scientific">Pseudaminobacter soli</name>
    <name type="common">ex Li et al. 2025</name>
    <dbReference type="NCBI Taxonomy" id="1295366"/>
    <lineage>
        <taxon>Bacteria</taxon>
        <taxon>Pseudomonadati</taxon>
        <taxon>Pseudomonadota</taxon>
        <taxon>Alphaproteobacteria</taxon>
        <taxon>Hyphomicrobiales</taxon>
        <taxon>Phyllobacteriaceae</taxon>
        <taxon>Pseudaminobacter</taxon>
    </lineage>
</organism>
<evidence type="ECO:0000313" key="3">
    <source>
        <dbReference type="Proteomes" id="UP000240653"/>
    </source>
</evidence>
<feature type="transmembrane region" description="Helical" evidence="1">
    <location>
        <begin position="172"/>
        <end position="189"/>
    </location>
</feature>
<dbReference type="Pfam" id="PF07758">
    <property type="entry name" value="DUF1614"/>
    <property type="match status" value="1"/>
</dbReference>
<feature type="transmembrane region" description="Helical" evidence="1">
    <location>
        <begin position="120"/>
        <end position="139"/>
    </location>
</feature>
<feature type="transmembrane region" description="Helical" evidence="1">
    <location>
        <begin position="44"/>
        <end position="72"/>
    </location>
</feature>
<dbReference type="AlphaFoldDB" id="A0A2P7S5A6"/>
<evidence type="ECO:0000313" key="2">
    <source>
        <dbReference type="EMBL" id="PSJ57629.1"/>
    </source>
</evidence>
<gene>
    <name evidence="2" type="ORF">C7I85_21970</name>
</gene>
<sequence>MQIAQFFYLPVAPVFFFVLVAVCFLVLAFCLIRRAYLQLGLTPAQAMFLLIGSLIGSFINIPVTVISTNSVMADQMVEFFGMRYPIPPATDWGGTVLAINVGGAIIPVVMSVFLLIRWQLWSAGLLATAVVAAICYWFSSAIPGMGIAVPVFIPAIVATVLALLLSRQSAAPLAYIAGSLGALIGGDLLNYGKLADLGAPILSLGGAGTFDAVFLTGVIAVLITGISSRGEGTKPTTS</sequence>
<evidence type="ECO:0008006" key="4">
    <source>
        <dbReference type="Google" id="ProtNLM"/>
    </source>
</evidence>
<accession>A0A2P7S5A6</accession>
<dbReference type="Proteomes" id="UP000240653">
    <property type="component" value="Unassembled WGS sequence"/>
</dbReference>
<proteinExistence type="predicted"/>
<keyword evidence="1" id="KW-0472">Membrane</keyword>
<comment type="caution">
    <text evidence="2">The sequence shown here is derived from an EMBL/GenBank/DDBJ whole genome shotgun (WGS) entry which is preliminary data.</text>
</comment>
<name>A0A2P7S5A6_9HYPH</name>
<evidence type="ECO:0000256" key="1">
    <source>
        <dbReference type="SAM" id="Phobius"/>
    </source>
</evidence>
<dbReference type="InterPro" id="IPR011672">
    <property type="entry name" value="DUF1614"/>
</dbReference>